<dbReference type="EMBL" id="CM042024">
    <property type="protein sequence ID" value="KAI3810554.1"/>
    <property type="molecule type" value="Genomic_DNA"/>
</dbReference>
<keyword evidence="2" id="KW-1185">Reference proteome</keyword>
<organism evidence="1 2">
    <name type="scientific">Smallanthus sonchifolius</name>
    <dbReference type="NCBI Taxonomy" id="185202"/>
    <lineage>
        <taxon>Eukaryota</taxon>
        <taxon>Viridiplantae</taxon>
        <taxon>Streptophyta</taxon>
        <taxon>Embryophyta</taxon>
        <taxon>Tracheophyta</taxon>
        <taxon>Spermatophyta</taxon>
        <taxon>Magnoliopsida</taxon>
        <taxon>eudicotyledons</taxon>
        <taxon>Gunneridae</taxon>
        <taxon>Pentapetalae</taxon>
        <taxon>asterids</taxon>
        <taxon>campanulids</taxon>
        <taxon>Asterales</taxon>
        <taxon>Asteraceae</taxon>
        <taxon>Asteroideae</taxon>
        <taxon>Heliantheae alliance</taxon>
        <taxon>Millerieae</taxon>
        <taxon>Smallanthus</taxon>
    </lineage>
</organism>
<evidence type="ECO:0000313" key="1">
    <source>
        <dbReference type="EMBL" id="KAI3810554.1"/>
    </source>
</evidence>
<accession>A0ACB9IRB1</accession>
<comment type="caution">
    <text evidence="1">The sequence shown here is derived from an EMBL/GenBank/DDBJ whole genome shotgun (WGS) entry which is preliminary data.</text>
</comment>
<protein>
    <submittedName>
        <fullName evidence="1">Uncharacterized protein</fullName>
    </submittedName>
</protein>
<sequence length="512" mass="58563">MDIVSSSLTAISLLWTPLESCCFYSRKLDERVRTLRYELEGLISKEHDLKAEISSGMVNQRKKLRSEIQLWLKNVEKLVAEVKQIETEIEKCMKGCFPNYISRYRLGKMMVKRINDMSELHAKGVFPNGLFIDSFQDSGRILPTTGLVGDKTFNRVSKAIWKLLTDTSTSTIGVHGMGGVGKTSVMMHIYNQLIECKIFDLNFSMFRSKWRWSSTRGVGFDEIASLTSLGLSFEDRTSFIEYVRSKHWQDLQSYHLGIGQLSIFLPISKGTRSIEIQGYDLVWQDTVIELPNNIQQLALHSCHDITFLSKLSDTTNLENLRHCYLSNCNGMEFITASCNCFPSLELLVLRKLPKLKAISNGIAASQIFTKLKSLKIHSCNSMKYLFSSGMLQDFQNLEEIEVWNSSLIHEMVEDKTEGGTSLFPTVLLPKLRRLSLSMLPELKYITKRVLICDSLETVEIWDCEKLRTLPFSISYLPSTLQHIKGNRNWWDGLEWDESSCKSLLQPFFGQGV</sequence>
<gene>
    <name evidence="1" type="ORF">L1987_20173</name>
</gene>
<evidence type="ECO:0000313" key="2">
    <source>
        <dbReference type="Proteomes" id="UP001056120"/>
    </source>
</evidence>
<name>A0ACB9IRB1_9ASTR</name>
<reference evidence="1 2" key="2">
    <citation type="journal article" date="2022" name="Mol. Ecol. Resour.">
        <title>The genomes of chicory, endive, great burdock and yacon provide insights into Asteraceae paleo-polyploidization history and plant inulin production.</title>
        <authorList>
            <person name="Fan W."/>
            <person name="Wang S."/>
            <person name="Wang H."/>
            <person name="Wang A."/>
            <person name="Jiang F."/>
            <person name="Liu H."/>
            <person name="Zhao H."/>
            <person name="Xu D."/>
            <person name="Zhang Y."/>
        </authorList>
    </citation>
    <scope>NUCLEOTIDE SEQUENCE [LARGE SCALE GENOMIC DNA]</scope>
    <source>
        <strain evidence="2">cv. Yunnan</strain>
        <tissue evidence="1">Leaves</tissue>
    </source>
</reference>
<dbReference type="Proteomes" id="UP001056120">
    <property type="component" value="Linkage Group LG07"/>
</dbReference>
<proteinExistence type="predicted"/>
<reference evidence="2" key="1">
    <citation type="journal article" date="2022" name="Mol. Ecol. Resour.">
        <title>The genomes of chicory, endive, great burdock and yacon provide insights into Asteraceae palaeo-polyploidization history and plant inulin production.</title>
        <authorList>
            <person name="Fan W."/>
            <person name="Wang S."/>
            <person name="Wang H."/>
            <person name="Wang A."/>
            <person name="Jiang F."/>
            <person name="Liu H."/>
            <person name="Zhao H."/>
            <person name="Xu D."/>
            <person name="Zhang Y."/>
        </authorList>
    </citation>
    <scope>NUCLEOTIDE SEQUENCE [LARGE SCALE GENOMIC DNA]</scope>
    <source>
        <strain evidence="2">cv. Yunnan</strain>
    </source>
</reference>